<dbReference type="Gene3D" id="2.170.150.80">
    <property type="entry name" value="NAC domain"/>
    <property type="match status" value="1"/>
</dbReference>
<comment type="caution">
    <text evidence="7">The sequence shown here is derived from an EMBL/GenBank/DDBJ whole genome shotgun (WGS) entry which is preliminary data.</text>
</comment>
<dbReference type="Pfam" id="PF02365">
    <property type="entry name" value="NAM"/>
    <property type="match status" value="1"/>
</dbReference>
<comment type="subcellular location">
    <subcellularLocation>
        <location evidence="1">Nucleus</location>
    </subcellularLocation>
</comment>
<keyword evidence="4" id="KW-0804">Transcription</keyword>
<evidence type="ECO:0000256" key="2">
    <source>
        <dbReference type="ARBA" id="ARBA00023015"/>
    </source>
</evidence>
<keyword evidence="5" id="KW-0539">Nucleus</keyword>
<evidence type="ECO:0000313" key="7">
    <source>
        <dbReference type="EMBL" id="GJM88646.1"/>
    </source>
</evidence>
<dbReference type="GO" id="GO:0003677">
    <property type="term" value="F:DNA binding"/>
    <property type="evidence" value="ECO:0007669"/>
    <property type="project" value="UniProtKB-KW"/>
</dbReference>
<evidence type="ECO:0000259" key="6">
    <source>
        <dbReference type="PROSITE" id="PS51005"/>
    </source>
</evidence>
<gene>
    <name evidence="7" type="primary">ga04732</name>
    <name evidence="7" type="ORF">PR202_ga04732</name>
</gene>
<dbReference type="SUPFAM" id="SSF101941">
    <property type="entry name" value="NAC domain"/>
    <property type="match status" value="1"/>
</dbReference>
<evidence type="ECO:0000256" key="3">
    <source>
        <dbReference type="ARBA" id="ARBA00023125"/>
    </source>
</evidence>
<keyword evidence="2" id="KW-0805">Transcription regulation</keyword>
<dbReference type="GO" id="GO:0006355">
    <property type="term" value="P:regulation of DNA-templated transcription"/>
    <property type="evidence" value="ECO:0007669"/>
    <property type="project" value="InterPro"/>
</dbReference>
<evidence type="ECO:0000256" key="1">
    <source>
        <dbReference type="ARBA" id="ARBA00004123"/>
    </source>
</evidence>
<keyword evidence="8" id="KW-1185">Reference proteome</keyword>
<reference evidence="7" key="2">
    <citation type="submission" date="2021-12" db="EMBL/GenBank/DDBJ databases">
        <title>Resequencing data analysis of finger millet.</title>
        <authorList>
            <person name="Hatakeyama M."/>
            <person name="Aluri S."/>
            <person name="Balachadran M.T."/>
            <person name="Sivarajan S.R."/>
            <person name="Poveda L."/>
            <person name="Shimizu-Inatsugi R."/>
            <person name="Schlapbach R."/>
            <person name="Sreeman S.M."/>
            <person name="Shimizu K.K."/>
        </authorList>
    </citation>
    <scope>NUCLEOTIDE SEQUENCE</scope>
</reference>
<dbReference type="InterPro" id="IPR036093">
    <property type="entry name" value="NAC_dom_sf"/>
</dbReference>
<dbReference type="AlphaFoldDB" id="A0AAV5BRR2"/>
<keyword evidence="3" id="KW-0238">DNA-binding</keyword>
<dbReference type="Proteomes" id="UP001054889">
    <property type="component" value="Unassembled WGS sequence"/>
</dbReference>
<proteinExistence type="predicted"/>
<organism evidence="7 8">
    <name type="scientific">Eleusine coracana subsp. coracana</name>
    <dbReference type="NCBI Taxonomy" id="191504"/>
    <lineage>
        <taxon>Eukaryota</taxon>
        <taxon>Viridiplantae</taxon>
        <taxon>Streptophyta</taxon>
        <taxon>Embryophyta</taxon>
        <taxon>Tracheophyta</taxon>
        <taxon>Spermatophyta</taxon>
        <taxon>Magnoliopsida</taxon>
        <taxon>Liliopsida</taxon>
        <taxon>Poales</taxon>
        <taxon>Poaceae</taxon>
        <taxon>PACMAD clade</taxon>
        <taxon>Chloridoideae</taxon>
        <taxon>Cynodonteae</taxon>
        <taxon>Eleusininae</taxon>
        <taxon>Eleusine</taxon>
    </lineage>
</organism>
<evidence type="ECO:0000313" key="8">
    <source>
        <dbReference type="Proteomes" id="UP001054889"/>
    </source>
</evidence>
<dbReference type="InterPro" id="IPR003441">
    <property type="entry name" value="NAC-dom"/>
</dbReference>
<evidence type="ECO:0000256" key="4">
    <source>
        <dbReference type="ARBA" id="ARBA00023163"/>
    </source>
</evidence>
<sequence length="282" mass="31312">MGKKLIVDAISEICPAFEAETWNGSSFVLVIRNIPMALGQTVPHPNGYWKISGKDRTIMLNSRMVGLKKTLIFHEGKAPKGDRTDWVMYEYRMEDDSLVSAGFSKDAYVLCKIFKKSGLGPRIGEQYGAPFNEEEWENAEAGTSMFHLMPSSEVVNPAEDPHVQQAVPADIMEEPVRPTRFICCLLVLIFQDAVVSENNASNENSGLPPMSEAEAQAFEVNTFDLYNELSGLSGFGDVRNNFYTRAMMATWNTLSCLLTGELSTDEFLELNDILAPDTSSLV</sequence>
<evidence type="ECO:0000256" key="5">
    <source>
        <dbReference type="ARBA" id="ARBA00023242"/>
    </source>
</evidence>
<dbReference type="PANTHER" id="PTHR31989">
    <property type="entry name" value="NAC DOMAIN-CONTAINING PROTEIN 82-RELATED"/>
    <property type="match status" value="1"/>
</dbReference>
<reference evidence="7" key="1">
    <citation type="journal article" date="2018" name="DNA Res.">
        <title>Multiple hybrid de novo genome assembly of finger millet, an orphan allotetraploid crop.</title>
        <authorList>
            <person name="Hatakeyama M."/>
            <person name="Aluri S."/>
            <person name="Balachadran M.T."/>
            <person name="Sivarajan S.R."/>
            <person name="Patrignani A."/>
            <person name="Gruter S."/>
            <person name="Poveda L."/>
            <person name="Shimizu-Inatsugi R."/>
            <person name="Baeten J."/>
            <person name="Francoijs K.J."/>
            <person name="Nataraja K.N."/>
            <person name="Reddy Y.A.N."/>
            <person name="Phadnis S."/>
            <person name="Ravikumar R.L."/>
            <person name="Schlapbach R."/>
            <person name="Sreeman S.M."/>
            <person name="Shimizu K.K."/>
        </authorList>
    </citation>
    <scope>NUCLEOTIDE SEQUENCE</scope>
</reference>
<dbReference type="PROSITE" id="PS51005">
    <property type="entry name" value="NAC"/>
    <property type="match status" value="1"/>
</dbReference>
<dbReference type="EMBL" id="BQKI01000002">
    <property type="protein sequence ID" value="GJM88646.1"/>
    <property type="molecule type" value="Genomic_DNA"/>
</dbReference>
<protein>
    <recommendedName>
        <fullName evidence="6">NAC domain-containing protein</fullName>
    </recommendedName>
</protein>
<name>A0AAV5BRR2_ELECO</name>
<accession>A0AAV5BRR2</accession>
<dbReference type="GO" id="GO:0005634">
    <property type="term" value="C:nucleus"/>
    <property type="evidence" value="ECO:0007669"/>
    <property type="project" value="UniProtKB-SubCell"/>
</dbReference>
<feature type="domain" description="NAC" evidence="6">
    <location>
        <begin position="1"/>
        <end position="116"/>
    </location>
</feature>